<evidence type="ECO:0000313" key="8">
    <source>
        <dbReference type="Proteomes" id="UP000215181"/>
    </source>
</evidence>
<dbReference type="CDD" id="cd00221">
    <property type="entry name" value="Vsr"/>
    <property type="match status" value="1"/>
</dbReference>
<keyword evidence="4" id="KW-0378">Hydrolase</keyword>
<accession>A0A235EUC0</accession>
<dbReference type="Gene3D" id="3.40.960.10">
    <property type="entry name" value="VSR Endonuclease"/>
    <property type="match status" value="1"/>
</dbReference>
<dbReference type="OrthoDB" id="9801520at2"/>
<gene>
    <name evidence="7" type="ORF">CGK74_16900</name>
</gene>
<evidence type="ECO:0000256" key="5">
    <source>
        <dbReference type="ARBA" id="ARBA00023204"/>
    </source>
</evidence>
<keyword evidence="3" id="KW-0227">DNA damage</keyword>
<organism evidence="7 8">
    <name type="scientific">Thauera propionica</name>
    <dbReference type="NCBI Taxonomy" id="2019431"/>
    <lineage>
        <taxon>Bacteria</taxon>
        <taxon>Pseudomonadati</taxon>
        <taxon>Pseudomonadota</taxon>
        <taxon>Betaproteobacteria</taxon>
        <taxon>Rhodocyclales</taxon>
        <taxon>Zoogloeaceae</taxon>
        <taxon>Thauera</taxon>
    </lineage>
</organism>
<proteinExistence type="inferred from homology"/>
<evidence type="ECO:0000256" key="6">
    <source>
        <dbReference type="ARBA" id="ARBA00029466"/>
    </source>
</evidence>
<keyword evidence="5" id="KW-0234">DNA repair</keyword>
<dbReference type="Pfam" id="PF03852">
    <property type="entry name" value="Vsr"/>
    <property type="match status" value="1"/>
</dbReference>
<comment type="similarity">
    <text evidence="6">Belongs to the Vsr family.</text>
</comment>
<keyword evidence="8" id="KW-1185">Reference proteome</keyword>
<dbReference type="Proteomes" id="UP000215181">
    <property type="component" value="Unassembled WGS sequence"/>
</dbReference>
<dbReference type="GO" id="GO:0016787">
    <property type="term" value="F:hydrolase activity"/>
    <property type="evidence" value="ECO:0007669"/>
    <property type="project" value="UniProtKB-KW"/>
</dbReference>
<dbReference type="GO" id="GO:0006298">
    <property type="term" value="P:mismatch repair"/>
    <property type="evidence" value="ECO:0007669"/>
    <property type="project" value="InterPro"/>
</dbReference>
<evidence type="ECO:0000256" key="2">
    <source>
        <dbReference type="ARBA" id="ARBA00022759"/>
    </source>
</evidence>
<evidence type="ECO:0000256" key="3">
    <source>
        <dbReference type="ARBA" id="ARBA00022763"/>
    </source>
</evidence>
<dbReference type="AlphaFoldDB" id="A0A235EUC0"/>
<keyword evidence="1" id="KW-0540">Nuclease</keyword>
<dbReference type="InterPro" id="IPR004603">
    <property type="entry name" value="DNA_mismatch_endonuc_vsr"/>
</dbReference>
<keyword evidence="2 7" id="KW-0255">Endonuclease</keyword>
<sequence>MADIVDRATRSRMMSGICGSNTRIEVAVRKALFARGFRYRLNDRRLPGKPDMVFPKHHAVVFVHGCYWHGHDCALFRLPSSNREFWDTKIGANRARDVRTHQALLDLGWRVAVVWECALRGQGRLADGMPAELIGGWLHGDEPCLEIRGRQSPESAKVPPSESG</sequence>
<name>A0A235EUC0_9RHOO</name>
<reference evidence="7 8" key="1">
    <citation type="submission" date="2017-07" db="EMBL/GenBank/DDBJ databases">
        <title>Thauera sp. KNDSS-Mac4 genome sequence and assembly.</title>
        <authorList>
            <person name="Mayilraj S."/>
        </authorList>
    </citation>
    <scope>NUCLEOTIDE SEQUENCE [LARGE SCALE GENOMIC DNA]</scope>
    <source>
        <strain evidence="7 8">KNDSS-Mac4</strain>
    </source>
</reference>
<comment type="caution">
    <text evidence="7">The sequence shown here is derived from an EMBL/GenBank/DDBJ whole genome shotgun (WGS) entry which is preliminary data.</text>
</comment>
<dbReference type="RefSeq" id="WP_094269576.1">
    <property type="nucleotide sequence ID" value="NZ_NOIH01000032.1"/>
</dbReference>
<evidence type="ECO:0000256" key="4">
    <source>
        <dbReference type="ARBA" id="ARBA00022801"/>
    </source>
</evidence>
<evidence type="ECO:0000313" key="7">
    <source>
        <dbReference type="EMBL" id="OYD52648.1"/>
    </source>
</evidence>
<dbReference type="SUPFAM" id="SSF52980">
    <property type="entry name" value="Restriction endonuclease-like"/>
    <property type="match status" value="1"/>
</dbReference>
<evidence type="ECO:0000256" key="1">
    <source>
        <dbReference type="ARBA" id="ARBA00022722"/>
    </source>
</evidence>
<dbReference type="GO" id="GO:0004519">
    <property type="term" value="F:endonuclease activity"/>
    <property type="evidence" value="ECO:0007669"/>
    <property type="project" value="UniProtKB-KW"/>
</dbReference>
<protein>
    <submittedName>
        <fullName evidence="7">Very short patch repair endonuclease</fullName>
    </submittedName>
</protein>
<dbReference type="InterPro" id="IPR011335">
    <property type="entry name" value="Restrct_endonuc-II-like"/>
</dbReference>
<dbReference type="NCBIfam" id="TIGR00632">
    <property type="entry name" value="vsr"/>
    <property type="match status" value="1"/>
</dbReference>
<dbReference type="EMBL" id="NOIH01000032">
    <property type="protein sequence ID" value="OYD52648.1"/>
    <property type="molecule type" value="Genomic_DNA"/>
</dbReference>